<evidence type="ECO:0000256" key="1">
    <source>
        <dbReference type="SAM" id="MobiDB-lite"/>
    </source>
</evidence>
<sequence>MDSLVCKTKAYFGEEEVKVKVEEERVQEEAVSSQLSIFKPRNASESLERDVVLRRIRHRKRVNKIRNAFQALVSSPFSSSSSSSNKPKWLDDAFAAP</sequence>
<comment type="caution">
    <text evidence="2">The sequence shown here is derived from an EMBL/GenBank/DDBJ whole genome shotgun (WGS) entry which is preliminary data.</text>
</comment>
<dbReference type="PANTHER" id="PTHR35324:SF4">
    <property type="entry name" value="EXPRESSED PROTEIN"/>
    <property type="match status" value="1"/>
</dbReference>
<organism evidence="2 3">
    <name type="scientific">Dillenia turbinata</name>
    <dbReference type="NCBI Taxonomy" id="194707"/>
    <lineage>
        <taxon>Eukaryota</taxon>
        <taxon>Viridiplantae</taxon>
        <taxon>Streptophyta</taxon>
        <taxon>Embryophyta</taxon>
        <taxon>Tracheophyta</taxon>
        <taxon>Spermatophyta</taxon>
        <taxon>Magnoliopsida</taxon>
        <taxon>eudicotyledons</taxon>
        <taxon>Gunneridae</taxon>
        <taxon>Pentapetalae</taxon>
        <taxon>Dilleniales</taxon>
        <taxon>Dilleniaceae</taxon>
        <taxon>Dillenia</taxon>
    </lineage>
</organism>
<dbReference type="PANTHER" id="PTHR35324">
    <property type="entry name" value="BNAA08G03750D PROTEIN"/>
    <property type="match status" value="1"/>
</dbReference>
<gene>
    <name evidence="2" type="ORF">RJ641_032254</name>
</gene>
<dbReference type="Proteomes" id="UP001370490">
    <property type="component" value="Unassembled WGS sequence"/>
</dbReference>
<feature type="region of interest" description="Disordered" evidence="1">
    <location>
        <begin position="74"/>
        <end position="97"/>
    </location>
</feature>
<proteinExistence type="predicted"/>
<reference evidence="2 3" key="1">
    <citation type="submission" date="2023-12" db="EMBL/GenBank/DDBJ databases">
        <title>A high-quality genome assembly for Dillenia turbinata (Dilleniales).</title>
        <authorList>
            <person name="Chanderbali A."/>
        </authorList>
    </citation>
    <scope>NUCLEOTIDE SEQUENCE [LARGE SCALE GENOMIC DNA]</scope>
    <source>
        <strain evidence="2">LSX21</strain>
        <tissue evidence="2">Leaf</tissue>
    </source>
</reference>
<dbReference type="EMBL" id="JBAMMX010000006">
    <property type="protein sequence ID" value="KAK6938746.1"/>
    <property type="molecule type" value="Genomic_DNA"/>
</dbReference>
<dbReference type="AlphaFoldDB" id="A0AAN8ZI36"/>
<accession>A0AAN8ZI36</accession>
<feature type="compositionally biased region" description="Low complexity" evidence="1">
    <location>
        <begin position="74"/>
        <end position="84"/>
    </location>
</feature>
<evidence type="ECO:0000313" key="3">
    <source>
        <dbReference type="Proteomes" id="UP001370490"/>
    </source>
</evidence>
<keyword evidence="3" id="KW-1185">Reference proteome</keyword>
<name>A0AAN8ZI36_9MAGN</name>
<evidence type="ECO:0000313" key="2">
    <source>
        <dbReference type="EMBL" id="KAK6938746.1"/>
    </source>
</evidence>
<protein>
    <submittedName>
        <fullName evidence="2">Uncharacterized protein</fullName>
    </submittedName>
</protein>